<dbReference type="InterPro" id="IPR039446">
    <property type="entry name" value="DauR-like"/>
</dbReference>
<evidence type="ECO:0000313" key="6">
    <source>
        <dbReference type="Proteomes" id="UP001419084"/>
    </source>
</evidence>
<dbReference type="EMBL" id="BRPJ01000042">
    <property type="protein sequence ID" value="GLB30662.1"/>
    <property type="molecule type" value="Genomic_DNA"/>
</dbReference>
<dbReference type="Pfam" id="PF08348">
    <property type="entry name" value="PAS_6"/>
    <property type="match status" value="1"/>
</dbReference>
<dbReference type="Proteomes" id="UP000260680">
    <property type="component" value="Unassembled WGS sequence"/>
</dbReference>
<feature type="domain" description="Transcriptional regulator DauR-like HTH" evidence="2">
    <location>
        <begin position="153"/>
        <end position="213"/>
    </location>
</feature>
<organism evidence="4 5">
    <name type="scientific">Lacrimispora amygdalina</name>
    <dbReference type="NCBI Taxonomy" id="253257"/>
    <lineage>
        <taxon>Bacteria</taxon>
        <taxon>Bacillati</taxon>
        <taxon>Bacillota</taxon>
        <taxon>Clostridia</taxon>
        <taxon>Lachnospirales</taxon>
        <taxon>Lachnospiraceae</taxon>
        <taxon>Lacrimispora</taxon>
    </lineage>
</organism>
<dbReference type="OrthoDB" id="9796595at2"/>
<dbReference type="InterPro" id="IPR013559">
    <property type="entry name" value="YheO"/>
</dbReference>
<reference evidence="4 5" key="1">
    <citation type="submission" date="2018-07" db="EMBL/GenBank/DDBJ databases">
        <title>New species, Clostridium PI-S10-A1B.</title>
        <authorList>
            <person name="Krishna G."/>
            <person name="Summeta K."/>
            <person name="Shikha S."/>
            <person name="Prabhu P.B."/>
            <person name="Suresh K."/>
        </authorList>
    </citation>
    <scope>NUCLEOTIDE SEQUENCE [LARGE SCALE GENOMIC DNA]</scope>
    <source>
        <strain evidence="4 5">PI-S10-A1B</strain>
    </source>
</reference>
<protein>
    <submittedName>
        <fullName evidence="4">Transcriptional regulator</fullName>
    </submittedName>
</protein>
<reference evidence="3 6" key="2">
    <citation type="journal article" date="2024" name="Int. J. Syst. Evol. Microbiol.">
        <title>Lacrimispora brassicae sp. nov. isolated from fermented cabbage, and proposal of Clostridium indicum Gundawar et al. 2019 and Clostridium methoxybenzovorans Mechichi et al. 1999 as heterotypic synonyms of Lacrimispora amygdalina (Parshina et al. 2003) Haas and Blanchard 2020 and Lacrimispora indolis (McClung and McCoy 1957) Haas and Blanchard 2020, respectively.</title>
        <authorList>
            <person name="Kobayashi H."/>
            <person name="Tanizawa Y."/>
            <person name="Sakamoto M."/>
            <person name="Ohkuma M."/>
            <person name="Tohno M."/>
        </authorList>
    </citation>
    <scope>NUCLEOTIDE SEQUENCE [LARGE SCALE GENOMIC DNA]</scope>
    <source>
        <strain evidence="3 6">DSM 12857</strain>
    </source>
</reference>
<gene>
    <name evidence="4" type="ORF">DS742_27265</name>
    <name evidence="3" type="ORF">LAD12857_25850</name>
</gene>
<evidence type="ECO:0000259" key="1">
    <source>
        <dbReference type="Pfam" id="PF08348"/>
    </source>
</evidence>
<dbReference type="InterPro" id="IPR039445">
    <property type="entry name" value="DauR-like_HTH"/>
</dbReference>
<dbReference type="PANTHER" id="PTHR35568">
    <property type="entry name" value="TRANSCRIPTIONAL REGULATOR DAUR"/>
    <property type="match status" value="1"/>
</dbReference>
<accession>A0A3E2N459</accession>
<evidence type="ECO:0000313" key="4">
    <source>
        <dbReference type="EMBL" id="RFZ75764.1"/>
    </source>
</evidence>
<dbReference type="PANTHER" id="PTHR35568:SF1">
    <property type="entry name" value="TRANSCRIPTIONAL REGULATOR DAUR"/>
    <property type="match status" value="1"/>
</dbReference>
<name>A0A3E2N459_9FIRM</name>
<comment type="caution">
    <text evidence="4">The sequence shown here is derived from an EMBL/GenBank/DDBJ whole genome shotgun (WGS) entry which is preliminary data.</text>
</comment>
<dbReference type="Pfam" id="PF13309">
    <property type="entry name" value="HTH_22"/>
    <property type="match status" value="1"/>
</dbReference>
<sequence length="227" mass="25406">MSDIMKHYEVLTNFLGNVLSDNYEIALLDLREGKRCITAIANGQNSGRTVGAPLTDLALKIIREGIWKKEPYLLNYSGLTKDKKPLISSTLFIKEGQELLGMLCLNVDTQIYQELCQSILKLGGLSKESSSSKRIDLPVEHTETFTNDIGDMIASAMPDYIMENRIPADRLTQDEKISIVKQLNEKGVFMIKGAVSEAALKLNCSDATIYRYLSKISKQEPKKQIDI</sequence>
<dbReference type="RefSeq" id="WP_117420061.1">
    <property type="nucleotide sequence ID" value="NZ_BRPJ01000042.1"/>
</dbReference>
<keyword evidence="6" id="KW-1185">Reference proteome</keyword>
<dbReference type="AlphaFoldDB" id="A0A3E2N459"/>
<feature type="domain" description="YheO-like" evidence="1">
    <location>
        <begin position="6"/>
        <end position="115"/>
    </location>
</feature>
<evidence type="ECO:0000259" key="2">
    <source>
        <dbReference type="Pfam" id="PF13309"/>
    </source>
</evidence>
<proteinExistence type="predicted"/>
<dbReference type="Proteomes" id="UP001419084">
    <property type="component" value="Unassembled WGS sequence"/>
</dbReference>
<evidence type="ECO:0000313" key="5">
    <source>
        <dbReference type="Proteomes" id="UP000260680"/>
    </source>
</evidence>
<evidence type="ECO:0000313" key="3">
    <source>
        <dbReference type="EMBL" id="GLB30662.1"/>
    </source>
</evidence>
<dbReference type="EMBL" id="QOHO01000118">
    <property type="protein sequence ID" value="RFZ75764.1"/>
    <property type="molecule type" value="Genomic_DNA"/>
</dbReference>